<sequence length="282" mass="31708">MASDGIARNGGAAPGPRVVSHYHELNEDELSCADDVVEAYRQATLGYDPESVLSREMLWNHVFENDWDVTKPLPPPTAAPTLPHKHVAAIVGWLNQDLPPSTCAVRRNKAKNKEAKKALGKGKAADKFVDEPIRVACHRKRGQPAFLRARLRATTNGIEWFWADGNSKGIDPVFVDLEDVDTHEKVDLTTAQAWALDVHDAAIRRHIRDYNLEKIIYWMRCRLLRNLGTTPGGQRPPMPIALDFASLERPNLLWPLAMELPALRDARETHPTHSWLRSDSCK</sequence>
<evidence type="ECO:0000313" key="2">
    <source>
        <dbReference type="Proteomes" id="UP001163105"/>
    </source>
</evidence>
<proteinExistence type="predicted"/>
<gene>
    <name evidence="1" type="ORF">O9K51_06351</name>
</gene>
<evidence type="ECO:0000313" key="1">
    <source>
        <dbReference type="EMBL" id="KAJ6440561.1"/>
    </source>
</evidence>
<dbReference type="Proteomes" id="UP001163105">
    <property type="component" value="Unassembled WGS sequence"/>
</dbReference>
<dbReference type="EMBL" id="JAQHRD010000005">
    <property type="protein sequence ID" value="KAJ6440561.1"/>
    <property type="molecule type" value="Genomic_DNA"/>
</dbReference>
<reference evidence="1" key="1">
    <citation type="submission" date="2023-01" db="EMBL/GenBank/DDBJ databases">
        <title>The growth and conidiation of Purpureocillium lavendulum are regulated by nitrogen source and histone H3K14 acetylation.</title>
        <authorList>
            <person name="Tang P."/>
            <person name="Han J."/>
            <person name="Zhang C."/>
            <person name="Tang P."/>
            <person name="Qi F."/>
            <person name="Zhang K."/>
            <person name="Liang L."/>
        </authorList>
    </citation>
    <scope>NUCLEOTIDE SEQUENCE</scope>
    <source>
        <strain evidence="1">YMF1.00683</strain>
    </source>
</reference>
<organism evidence="1 2">
    <name type="scientific">Purpureocillium lavendulum</name>
    <dbReference type="NCBI Taxonomy" id="1247861"/>
    <lineage>
        <taxon>Eukaryota</taxon>
        <taxon>Fungi</taxon>
        <taxon>Dikarya</taxon>
        <taxon>Ascomycota</taxon>
        <taxon>Pezizomycotina</taxon>
        <taxon>Sordariomycetes</taxon>
        <taxon>Hypocreomycetidae</taxon>
        <taxon>Hypocreales</taxon>
        <taxon>Ophiocordycipitaceae</taxon>
        <taxon>Purpureocillium</taxon>
    </lineage>
</organism>
<dbReference type="GO" id="GO:0051213">
    <property type="term" value="F:dioxygenase activity"/>
    <property type="evidence" value="ECO:0007669"/>
    <property type="project" value="UniProtKB-KW"/>
</dbReference>
<name>A0AB34FQB1_9HYPO</name>
<accession>A0AB34FQB1</accession>
<dbReference type="AlphaFoldDB" id="A0AB34FQB1"/>
<keyword evidence="2" id="KW-1185">Reference proteome</keyword>
<keyword evidence="1" id="KW-0560">Oxidoreductase</keyword>
<protein>
    <submittedName>
        <fullName evidence="1">Phytanoyl- dioxygenase</fullName>
    </submittedName>
</protein>
<keyword evidence="1" id="KW-0223">Dioxygenase</keyword>
<comment type="caution">
    <text evidence="1">The sequence shown here is derived from an EMBL/GenBank/DDBJ whole genome shotgun (WGS) entry which is preliminary data.</text>
</comment>